<dbReference type="Gene3D" id="3.40.50.1820">
    <property type="entry name" value="alpha/beta hydrolase"/>
    <property type="match status" value="1"/>
</dbReference>
<dbReference type="EMBL" id="PTIS01000003">
    <property type="protein sequence ID" value="PPK49024.1"/>
    <property type="molecule type" value="Genomic_DNA"/>
</dbReference>
<keyword evidence="2" id="KW-0378">Hydrolase</keyword>
<sequence length="312" mass="35911">MKRSSFIFTDKKGKDINTYKWEPDNLLEDKGLVIQIAHGMAETALRYERLAEKLTENGYIVYANDHRGHGKTAGKVENLGYISEDDGFYDMIYDMNELTKIIKKENQDKKVILFGHSMGSFLSQRYIQMYPEELSGLILCGSNGKPKPIVAIGKGLAKMEIRSKGERAKSDLMNKLSFGSFNKHFEPTRTDFDWLSRDESEVDKYIKDPYCGAIFTTSYYYYFLKGLKDIHKEENLKNIPKNTPIFIISGGQDPVGDYGEGIKNLVNLYRDLGVTNLDSKIYEGARHELLNEINKEEVMNDIICWIRKQKFI</sequence>
<protein>
    <submittedName>
        <fullName evidence="2">Alpha-beta hydrolase superfamily lysophospholipase</fullName>
    </submittedName>
</protein>
<gene>
    <name evidence="2" type="ORF">BD821_103153</name>
</gene>
<comment type="caution">
    <text evidence="2">The sequence shown here is derived from an EMBL/GenBank/DDBJ whole genome shotgun (WGS) entry which is preliminary data.</text>
</comment>
<accession>A0A2S6FZN0</accession>
<dbReference type="Pfam" id="PF12146">
    <property type="entry name" value="Hydrolase_4"/>
    <property type="match status" value="1"/>
</dbReference>
<organism evidence="2 3">
    <name type="scientific">Clostridium algidicarnis DSM 15099</name>
    <dbReference type="NCBI Taxonomy" id="1121295"/>
    <lineage>
        <taxon>Bacteria</taxon>
        <taxon>Bacillati</taxon>
        <taxon>Bacillota</taxon>
        <taxon>Clostridia</taxon>
        <taxon>Eubacteriales</taxon>
        <taxon>Clostridiaceae</taxon>
        <taxon>Clostridium</taxon>
    </lineage>
</organism>
<dbReference type="GO" id="GO:0016787">
    <property type="term" value="F:hydrolase activity"/>
    <property type="evidence" value="ECO:0007669"/>
    <property type="project" value="UniProtKB-KW"/>
</dbReference>
<dbReference type="Proteomes" id="UP000239863">
    <property type="component" value="Unassembled WGS sequence"/>
</dbReference>
<dbReference type="SUPFAM" id="SSF53474">
    <property type="entry name" value="alpha/beta-Hydrolases"/>
    <property type="match status" value="1"/>
</dbReference>
<dbReference type="InterPro" id="IPR022742">
    <property type="entry name" value="Hydrolase_4"/>
</dbReference>
<feature type="domain" description="Serine aminopeptidase S33" evidence="1">
    <location>
        <begin position="33"/>
        <end position="293"/>
    </location>
</feature>
<dbReference type="OrthoDB" id="9806902at2"/>
<reference evidence="2 3" key="1">
    <citation type="submission" date="2018-02" db="EMBL/GenBank/DDBJ databases">
        <title>Genomic Encyclopedia of Archaeal and Bacterial Type Strains, Phase II (KMG-II): from individual species to whole genera.</title>
        <authorList>
            <person name="Goeker M."/>
        </authorList>
    </citation>
    <scope>NUCLEOTIDE SEQUENCE [LARGE SCALE GENOMIC DNA]</scope>
    <source>
        <strain evidence="2 3">DSM 15099</strain>
    </source>
</reference>
<dbReference type="STRING" id="37659.GCA_000703125_02082"/>
<dbReference type="AlphaFoldDB" id="A0A2S6FZN0"/>
<dbReference type="InterPro" id="IPR051044">
    <property type="entry name" value="MAG_DAG_Lipase"/>
</dbReference>
<proteinExistence type="predicted"/>
<evidence type="ECO:0000313" key="3">
    <source>
        <dbReference type="Proteomes" id="UP000239863"/>
    </source>
</evidence>
<evidence type="ECO:0000313" key="2">
    <source>
        <dbReference type="EMBL" id="PPK49024.1"/>
    </source>
</evidence>
<evidence type="ECO:0000259" key="1">
    <source>
        <dbReference type="Pfam" id="PF12146"/>
    </source>
</evidence>
<name>A0A2S6FZN0_9CLOT</name>
<dbReference type="InterPro" id="IPR029058">
    <property type="entry name" value="AB_hydrolase_fold"/>
</dbReference>
<dbReference type="RefSeq" id="WP_104409432.1">
    <property type="nucleotide sequence ID" value="NZ_PTIS01000003.1"/>
</dbReference>
<dbReference type="PANTHER" id="PTHR11614">
    <property type="entry name" value="PHOSPHOLIPASE-RELATED"/>
    <property type="match status" value="1"/>
</dbReference>